<organism evidence="3">
    <name type="scientific">Aplanochytrium stocchinoi</name>
    <dbReference type="NCBI Taxonomy" id="215587"/>
    <lineage>
        <taxon>Eukaryota</taxon>
        <taxon>Sar</taxon>
        <taxon>Stramenopiles</taxon>
        <taxon>Bigyra</taxon>
        <taxon>Labyrinthulomycetes</taxon>
        <taxon>Thraustochytrida</taxon>
        <taxon>Thraustochytriidae</taxon>
        <taxon>Aplanochytrium</taxon>
    </lineage>
</organism>
<dbReference type="EMBL" id="HBIN01019438">
    <property type="protein sequence ID" value="CAE0444785.1"/>
    <property type="molecule type" value="Transcribed_RNA"/>
</dbReference>
<evidence type="ECO:0000313" key="4">
    <source>
        <dbReference type="EMBL" id="CAE0444785.1"/>
    </source>
</evidence>
<dbReference type="EMBL" id="HBIN01019437">
    <property type="protein sequence ID" value="CAE0444784.1"/>
    <property type="molecule type" value="Transcribed_RNA"/>
</dbReference>
<feature type="compositionally biased region" description="Basic and acidic residues" evidence="1">
    <location>
        <begin position="188"/>
        <end position="206"/>
    </location>
</feature>
<keyword evidence="2" id="KW-1133">Transmembrane helix</keyword>
<dbReference type="AlphaFoldDB" id="A0A6S8EZN7"/>
<name>A0A6S8EZN7_9STRA</name>
<gene>
    <name evidence="3" type="ORF">ASTO00021_LOCUS14823</name>
    <name evidence="4" type="ORF">ASTO00021_LOCUS14824</name>
</gene>
<reference evidence="3" key="1">
    <citation type="submission" date="2021-01" db="EMBL/GenBank/DDBJ databases">
        <authorList>
            <person name="Corre E."/>
            <person name="Pelletier E."/>
            <person name="Niang G."/>
            <person name="Scheremetjew M."/>
            <person name="Finn R."/>
            <person name="Kale V."/>
            <person name="Holt S."/>
            <person name="Cochrane G."/>
            <person name="Meng A."/>
            <person name="Brown T."/>
            <person name="Cohen L."/>
        </authorList>
    </citation>
    <scope>NUCLEOTIDE SEQUENCE</scope>
    <source>
        <strain evidence="3">GSBS06</strain>
    </source>
</reference>
<feature type="transmembrane region" description="Helical" evidence="2">
    <location>
        <begin position="94"/>
        <end position="115"/>
    </location>
</feature>
<evidence type="ECO:0000313" key="3">
    <source>
        <dbReference type="EMBL" id="CAE0444784.1"/>
    </source>
</evidence>
<keyword evidence="2" id="KW-0812">Transmembrane</keyword>
<proteinExistence type="predicted"/>
<feature type="region of interest" description="Disordered" evidence="1">
    <location>
        <begin position="187"/>
        <end position="296"/>
    </location>
</feature>
<keyword evidence="2" id="KW-0472">Membrane</keyword>
<accession>A0A6S8EZN7</accession>
<feature type="compositionally biased region" description="Basic and acidic residues" evidence="1">
    <location>
        <begin position="270"/>
        <end position="296"/>
    </location>
</feature>
<evidence type="ECO:0000256" key="1">
    <source>
        <dbReference type="SAM" id="MobiDB-lite"/>
    </source>
</evidence>
<protein>
    <submittedName>
        <fullName evidence="3">Uncharacterized protein</fullName>
    </submittedName>
</protein>
<evidence type="ECO:0000256" key="2">
    <source>
        <dbReference type="SAM" id="Phobius"/>
    </source>
</evidence>
<sequence length="296" mass="34459">MLVSTVVSWSLVAFSFSNWGTFLGPEEYVGEYNAFKALFRCIVVFLFCITQMESRFFAMSFAIAQSSTTIMMFTDTLSFESEKLRLEQVGLDVKYMKIVIEMVPFMLAAVFAYAAQARKEESYWEPHISEEIFKKMNLSHCENEKRDSENTFDEIKYVDEEEVEEEGDDDDKALISDSNPVNLIKAITKSDEHEVKSEKEVQKEAKTPQIKVRRSSRRQGNTNEIEDEEDDQENRQHQQKVLVMATKEKKVSVPDALSPNKKQSATLVNAREEAARMQRERTEQRIRELRQRRTKK</sequence>